<organism evidence="3 4">
    <name type="scientific">Vitreoscilla filiformis</name>
    <dbReference type="NCBI Taxonomy" id="63"/>
    <lineage>
        <taxon>Bacteria</taxon>
        <taxon>Pseudomonadati</taxon>
        <taxon>Pseudomonadota</taxon>
        <taxon>Betaproteobacteria</taxon>
        <taxon>Neisseriales</taxon>
        <taxon>Neisseriaceae</taxon>
        <taxon>Vitreoscilla</taxon>
    </lineage>
</organism>
<evidence type="ECO:0000256" key="2">
    <source>
        <dbReference type="SAM" id="MobiDB-lite"/>
    </source>
</evidence>
<name>A0A221KJ07_VITFI</name>
<dbReference type="KEGG" id="vff:VITFI_CDS3254"/>
<keyword evidence="4" id="KW-1185">Reference proteome</keyword>
<gene>
    <name evidence="3" type="ORF">VITFI_CDS3254</name>
</gene>
<proteinExistence type="predicted"/>
<dbReference type="Proteomes" id="UP000199729">
    <property type="component" value="Chromosome"/>
</dbReference>
<feature type="region of interest" description="Disordered" evidence="2">
    <location>
        <begin position="182"/>
        <end position="219"/>
    </location>
</feature>
<protein>
    <submittedName>
        <fullName evidence="3">Uncharacterized protein</fullName>
    </submittedName>
</protein>
<dbReference type="AlphaFoldDB" id="A0A221KJ07"/>
<dbReference type="EMBL" id="CP022423">
    <property type="protein sequence ID" value="ASM79031.1"/>
    <property type="molecule type" value="Genomic_DNA"/>
</dbReference>
<evidence type="ECO:0000313" key="3">
    <source>
        <dbReference type="EMBL" id="ASM79031.1"/>
    </source>
</evidence>
<accession>A0A221KJ07</accession>
<sequence length="219" mass="22357">MYLDMMSKVTFGEVSARYKLAADEVRVSAAASGAATDAFMAKARQAMDDAATAAESAQSGWDGLTQSQTQAAPRHRKVVQAQADVKAAVEATSSAASAAGAAASAAAKAAKTGSQAQQAAAEAAREKVATLRAEYEKAVDAGEWQRAAEIQRQLTAALQGTTAATKESAAAAKVVEGAFEAPGDHERRSAHDDGGCGQAGLPNHPRCGHHSSTRQASCV</sequence>
<evidence type="ECO:0000313" key="4">
    <source>
        <dbReference type="Proteomes" id="UP000199729"/>
    </source>
</evidence>
<evidence type="ECO:0000256" key="1">
    <source>
        <dbReference type="SAM" id="Coils"/>
    </source>
</evidence>
<keyword evidence="1" id="KW-0175">Coiled coil</keyword>
<feature type="compositionally biased region" description="Basic and acidic residues" evidence="2">
    <location>
        <begin position="182"/>
        <end position="194"/>
    </location>
</feature>
<feature type="coiled-coil region" evidence="1">
    <location>
        <begin position="114"/>
        <end position="141"/>
    </location>
</feature>
<reference evidence="3 4" key="1">
    <citation type="submission" date="2017-07" db="EMBL/GenBank/DDBJ databases">
        <title>Complete Genome Sequence of the cosmetic ferment Vitreoscilla filiformis (ATCC15551).</title>
        <authorList>
            <person name="Contreras S."/>
            <person name="Sagory-Zalkind P."/>
            <person name="Blanquart H."/>
            <person name="Iltis A."/>
            <person name="Morand S.C."/>
        </authorList>
    </citation>
    <scope>NUCLEOTIDE SEQUENCE [LARGE SCALE GENOMIC DNA]</scope>
    <source>
        <strain evidence="3 4">ATCC 15551</strain>
    </source>
</reference>